<protein>
    <recommendedName>
        <fullName evidence="1">PARG catalytic Macro domain-containing protein</fullName>
    </recommendedName>
</protein>
<evidence type="ECO:0000259" key="1">
    <source>
        <dbReference type="Pfam" id="PF05028"/>
    </source>
</evidence>
<dbReference type="RefSeq" id="XP_029741752.1">
    <property type="nucleotide sequence ID" value="XM_029882151.1"/>
</dbReference>
<dbReference type="Proteomes" id="UP000306050">
    <property type="component" value="Chromosome SGRAM_11"/>
</dbReference>
<dbReference type="KEGG" id="sgra:EX895_001552"/>
<comment type="caution">
    <text evidence="2">The sequence shown here is derived from an EMBL/GenBank/DDBJ whole genome shotgun (WGS) entry which is preliminary data.</text>
</comment>
<dbReference type="PANTHER" id="PTHR12837">
    <property type="entry name" value="POLY ADP-RIBOSE GLYCOHYDROLASE"/>
    <property type="match status" value="1"/>
</dbReference>
<dbReference type="OrthoDB" id="1937899at2759"/>
<dbReference type="GO" id="GO:1990966">
    <property type="term" value="P:ATP generation from poly-ADP-D-ribose"/>
    <property type="evidence" value="ECO:0007669"/>
    <property type="project" value="TreeGrafter"/>
</dbReference>
<proteinExistence type="predicted"/>
<dbReference type="GO" id="GO:0009225">
    <property type="term" value="P:nucleotide-sugar metabolic process"/>
    <property type="evidence" value="ECO:0007669"/>
    <property type="project" value="TreeGrafter"/>
</dbReference>
<dbReference type="AlphaFoldDB" id="A0A4U7KZJ5"/>
<name>A0A4U7KZJ5_9BASI</name>
<organism evidence="2 3">
    <name type="scientific">Sporisorium graminicola</name>
    <dbReference type="NCBI Taxonomy" id="280036"/>
    <lineage>
        <taxon>Eukaryota</taxon>
        <taxon>Fungi</taxon>
        <taxon>Dikarya</taxon>
        <taxon>Basidiomycota</taxon>
        <taxon>Ustilaginomycotina</taxon>
        <taxon>Ustilaginomycetes</taxon>
        <taxon>Ustilaginales</taxon>
        <taxon>Ustilaginaceae</taxon>
        <taxon>Sporisorium</taxon>
    </lineage>
</organism>
<dbReference type="GO" id="GO:0005737">
    <property type="term" value="C:cytoplasm"/>
    <property type="evidence" value="ECO:0007669"/>
    <property type="project" value="TreeGrafter"/>
</dbReference>
<dbReference type="InterPro" id="IPR007724">
    <property type="entry name" value="Poly_GlycHdrlase"/>
</dbReference>
<reference evidence="2 3" key="1">
    <citation type="submission" date="2019-05" db="EMBL/GenBank/DDBJ databases">
        <title>Sporisorium graminicola CBS 10092 draft sequencing and annotation.</title>
        <authorList>
            <person name="Solano-Gonzalez S."/>
            <person name="Caddick M.X."/>
            <person name="Darby A."/>
        </authorList>
    </citation>
    <scope>NUCLEOTIDE SEQUENCE [LARGE SCALE GENOMIC DNA]</scope>
    <source>
        <strain evidence="2 3">CBS 10092</strain>
    </source>
</reference>
<evidence type="ECO:0000313" key="2">
    <source>
        <dbReference type="EMBL" id="TKY89767.1"/>
    </source>
</evidence>
<keyword evidence="3" id="KW-1185">Reference proteome</keyword>
<sequence length="477" mass="51483">MDASRDDAYFLPHHASLTSLDPLDVCGDLPEAIRQDGTVSQGYLLKTALIQADADLARIESVDGRGEDHLRQWVARFDEMVQVLAYSLHQAGHVDTGFLQEVLAEQTWDHLACFRSHLLQVALELPDLFPSGTLDYLSCISPEQSFSGQQVDSLLSHLFLGTLQIPKGNDWGRPGFLAYFRGDPPIESTVRGYATTLIAHFASGGYTKPCAGSEDGCFVFRWSTSDGMADVASANVSATLKIKLVAQAIEPSAEGDADTFVLLNAHSQPGPGPSGTHEEKLMGQSPALAITSLVAPLLDKKAAIVTSAFPVHGQWQGYGRKAHLVQLFDATAGSTAHQRRYIIADALELDMASDSGALPDLDQGNVLREVKKLYAGFKGALSWWQSADTAGRSSAPAAFRIEAVPWGCQAFGGDLVVKAQCMIMAAALANIQSVDLYIPTERLEQAQQIQALSEQHKTAAELFARLTIFKAARESTL</sequence>
<dbReference type="GO" id="GO:0004649">
    <property type="term" value="F:poly(ADP-ribose) glycohydrolase activity"/>
    <property type="evidence" value="ECO:0007669"/>
    <property type="project" value="InterPro"/>
</dbReference>
<accession>A0A4U7KZJ5</accession>
<dbReference type="PANTHER" id="PTHR12837:SF0">
    <property type="entry name" value="POLY(ADP-RIBOSE) GLYCOHYDROLASE"/>
    <property type="match status" value="1"/>
</dbReference>
<feature type="domain" description="PARG catalytic Macro" evidence="1">
    <location>
        <begin position="278"/>
        <end position="431"/>
    </location>
</feature>
<dbReference type="GeneID" id="40724447"/>
<dbReference type="GO" id="GO:0005634">
    <property type="term" value="C:nucleus"/>
    <property type="evidence" value="ECO:0007669"/>
    <property type="project" value="TreeGrafter"/>
</dbReference>
<dbReference type="InterPro" id="IPR046372">
    <property type="entry name" value="PARG_cat_C"/>
</dbReference>
<dbReference type="GO" id="GO:0006282">
    <property type="term" value="P:regulation of DNA repair"/>
    <property type="evidence" value="ECO:0007669"/>
    <property type="project" value="InterPro"/>
</dbReference>
<dbReference type="EMBL" id="SRRM01000004">
    <property type="protein sequence ID" value="TKY89767.1"/>
    <property type="molecule type" value="Genomic_DNA"/>
</dbReference>
<dbReference type="Pfam" id="PF05028">
    <property type="entry name" value="PARG_cat_C"/>
    <property type="match status" value="1"/>
</dbReference>
<gene>
    <name evidence="2" type="ORF">EX895_001552</name>
</gene>
<dbReference type="GO" id="GO:0005975">
    <property type="term" value="P:carbohydrate metabolic process"/>
    <property type="evidence" value="ECO:0007669"/>
    <property type="project" value="InterPro"/>
</dbReference>
<evidence type="ECO:0000313" key="3">
    <source>
        <dbReference type="Proteomes" id="UP000306050"/>
    </source>
</evidence>